<evidence type="ECO:0000256" key="5">
    <source>
        <dbReference type="ARBA" id="ARBA00035200"/>
    </source>
</evidence>
<comment type="similarity">
    <text evidence="1">Belongs to the universal ribosomal protein uL15 family.</text>
</comment>
<evidence type="ECO:0000256" key="2">
    <source>
        <dbReference type="ARBA" id="ARBA00022980"/>
    </source>
</evidence>
<feature type="domain" description="Large ribosomal subunit protein uL15/eL18" evidence="8">
    <location>
        <begin position="63"/>
        <end position="132"/>
    </location>
</feature>
<evidence type="ECO:0000256" key="4">
    <source>
        <dbReference type="ARBA" id="ARBA00023278"/>
    </source>
</evidence>
<dbReference type="InterPro" id="IPR036227">
    <property type="entry name" value="Ribosomal_uL15/eL18_sf"/>
</dbReference>
<dbReference type="FunFam" id="3.100.10.10:FF:000024">
    <property type="entry name" value="RPL27A isoform 10"/>
    <property type="match status" value="1"/>
</dbReference>
<organism evidence="9 10">
    <name type="scientific">Nyctereutes procyonoides</name>
    <name type="common">Raccoon dog</name>
    <name type="synonym">Canis procyonoides</name>
    <dbReference type="NCBI Taxonomy" id="34880"/>
    <lineage>
        <taxon>Eukaryota</taxon>
        <taxon>Metazoa</taxon>
        <taxon>Chordata</taxon>
        <taxon>Craniata</taxon>
        <taxon>Vertebrata</taxon>
        <taxon>Euteleostomi</taxon>
        <taxon>Mammalia</taxon>
        <taxon>Eutheria</taxon>
        <taxon>Laurasiatheria</taxon>
        <taxon>Carnivora</taxon>
        <taxon>Caniformia</taxon>
        <taxon>Canidae</taxon>
        <taxon>Nyctereutes</taxon>
    </lineage>
</organism>
<proteinExistence type="inferred from homology"/>
<dbReference type="Proteomes" id="UP000645828">
    <property type="component" value="Unassembled WGS sequence"/>
</dbReference>
<dbReference type="Pfam" id="PF00828">
    <property type="entry name" value="Ribosomal_L27A"/>
    <property type="match status" value="1"/>
</dbReference>
<dbReference type="PANTHER" id="PTHR11721:SF3">
    <property type="entry name" value="LARGE RIBOSOMAL SUBUNIT PROTEIN UL15"/>
    <property type="match status" value="1"/>
</dbReference>
<evidence type="ECO:0000313" key="9">
    <source>
        <dbReference type="EMBL" id="CAD7680932.1"/>
    </source>
</evidence>
<dbReference type="InterPro" id="IPR021131">
    <property type="entry name" value="Ribosomal_uL15/eL18"/>
</dbReference>
<gene>
    <name evidence="9" type="ORF">NYPRO_LOCUS13724</name>
</gene>
<keyword evidence="3" id="KW-0687">Ribonucleoprotein</keyword>
<evidence type="ECO:0000313" key="10">
    <source>
        <dbReference type="Proteomes" id="UP000645828"/>
    </source>
</evidence>
<evidence type="ECO:0000256" key="3">
    <source>
        <dbReference type="ARBA" id="ARBA00023274"/>
    </source>
</evidence>
<dbReference type="PANTHER" id="PTHR11721">
    <property type="entry name" value="60S RIBOSOMAL PROTEIN L27A"/>
    <property type="match status" value="1"/>
</dbReference>
<protein>
    <recommendedName>
        <fullName evidence="5">Large ribosomal subunit protein uL15</fullName>
    </recommendedName>
    <alternativeName>
        <fullName evidence="6">60S ribosomal protein L27a</fullName>
    </alternativeName>
</protein>
<dbReference type="GO" id="GO:0022625">
    <property type="term" value="C:cytosolic large ribosomal subunit"/>
    <property type="evidence" value="ECO:0007669"/>
    <property type="project" value="TreeGrafter"/>
</dbReference>
<dbReference type="AlphaFoldDB" id="A0A811YXK7"/>
<evidence type="ECO:0000256" key="6">
    <source>
        <dbReference type="ARBA" id="ARBA00035527"/>
    </source>
</evidence>
<dbReference type="Gene3D" id="3.100.10.10">
    <property type="match status" value="1"/>
</dbReference>
<accession>A0A811YXK7</accession>
<evidence type="ECO:0000259" key="8">
    <source>
        <dbReference type="Pfam" id="PF00828"/>
    </source>
</evidence>
<reference evidence="9" key="1">
    <citation type="submission" date="2020-12" db="EMBL/GenBank/DDBJ databases">
        <authorList>
            <consortium name="Molecular Ecology Group"/>
        </authorList>
    </citation>
    <scope>NUCLEOTIDE SEQUENCE</scope>
    <source>
        <strain evidence="9">TBG_1078</strain>
    </source>
</reference>
<dbReference type="SUPFAM" id="SSF52080">
    <property type="entry name" value="Ribosomal proteins L15p and L18e"/>
    <property type="match status" value="1"/>
</dbReference>
<keyword evidence="10" id="KW-1185">Reference proteome</keyword>
<dbReference type="GO" id="GO:0003735">
    <property type="term" value="F:structural constituent of ribosome"/>
    <property type="evidence" value="ECO:0007669"/>
    <property type="project" value="TreeGrafter"/>
</dbReference>
<keyword evidence="4" id="KW-0379">Hydroxylation</keyword>
<dbReference type="EMBL" id="CAJHUB010000750">
    <property type="protein sequence ID" value="CAD7680932.1"/>
    <property type="molecule type" value="Genomic_DNA"/>
</dbReference>
<keyword evidence="2" id="KW-0689">Ribosomal protein</keyword>
<sequence>MTWKFGGHVSHGHGPINKHWKHPGGLGDAGGRHHHRINLDRYHPAYFGKVDMRPYHSKSFCPTVNLDKLWTLVSKQTRVNAAKNKTGPAPILDVVRLGYYKVLGKGKLPRKPVTMKVKFFSRQTQEKIKDVG</sequence>
<comment type="caution">
    <text evidence="9">The sequence shown here is derived from an EMBL/GenBank/DDBJ whole genome shotgun (WGS) entry which is preliminary data.</text>
</comment>
<name>A0A811YXK7_NYCPR</name>
<feature type="region of interest" description="Disordered" evidence="7">
    <location>
        <begin position="1"/>
        <end position="25"/>
    </location>
</feature>
<evidence type="ECO:0000256" key="1">
    <source>
        <dbReference type="ARBA" id="ARBA00007320"/>
    </source>
</evidence>
<evidence type="ECO:0000256" key="7">
    <source>
        <dbReference type="SAM" id="MobiDB-lite"/>
    </source>
</evidence>